<dbReference type="CDD" id="cd06261">
    <property type="entry name" value="TM_PBP2"/>
    <property type="match status" value="1"/>
</dbReference>
<feature type="region of interest" description="Disordered" evidence="8">
    <location>
        <begin position="1"/>
        <end position="34"/>
    </location>
</feature>
<dbReference type="InterPro" id="IPR035906">
    <property type="entry name" value="MetI-like_sf"/>
</dbReference>
<dbReference type="InterPro" id="IPR051393">
    <property type="entry name" value="ABC_transporter_permease"/>
</dbReference>
<feature type="transmembrane region" description="Helical" evidence="7">
    <location>
        <begin position="140"/>
        <end position="160"/>
    </location>
</feature>
<evidence type="ECO:0000313" key="10">
    <source>
        <dbReference type="EMBL" id="MER6616195.1"/>
    </source>
</evidence>
<comment type="subcellular location">
    <subcellularLocation>
        <location evidence="1 7">Cell membrane</location>
        <topology evidence="1 7">Multi-pass membrane protein</topology>
    </subcellularLocation>
</comment>
<dbReference type="Proteomes" id="UP001445472">
    <property type="component" value="Unassembled WGS sequence"/>
</dbReference>
<dbReference type="EMBL" id="JBEPBX010000022">
    <property type="protein sequence ID" value="MER6616195.1"/>
    <property type="molecule type" value="Genomic_DNA"/>
</dbReference>
<gene>
    <name evidence="10" type="ORF">ABT276_23055</name>
</gene>
<organism evidence="10 11">
    <name type="scientific">Streptomyces xantholiticus</name>
    <dbReference type="NCBI Taxonomy" id="68285"/>
    <lineage>
        <taxon>Bacteria</taxon>
        <taxon>Bacillati</taxon>
        <taxon>Actinomycetota</taxon>
        <taxon>Actinomycetes</taxon>
        <taxon>Kitasatosporales</taxon>
        <taxon>Streptomycetaceae</taxon>
        <taxon>Streptomyces</taxon>
    </lineage>
</organism>
<comment type="caution">
    <text evidence="10">The sequence shown here is derived from an EMBL/GenBank/DDBJ whole genome shotgun (WGS) entry which is preliminary data.</text>
</comment>
<dbReference type="Gene3D" id="1.10.3720.10">
    <property type="entry name" value="MetI-like"/>
    <property type="match status" value="1"/>
</dbReference>
<sequence>MSLTRKAPAPAASWQPAVPARVRPARPAGGRNRTPRWRRRDMLAGYVLIAPQMLGFAAFVLGPLVAVVHYSFTEYNNLTGKITFTGGDNYRALLEDPLAVEVAQNTALFSAGLVPFNICLALLLAVLLDQGLRGTVIFRAVFFSPTVVSIIAWTILWFFLLSKDGGVNLMLRTLGIDGPNWLRESGTAMFSVVLVQVLKGVGINMVLFLAALQAVPTELREAATVDGARAWTVFRKITLPMISPTILLTAIVTVIGSLQVFGQILVLTRGGPGNSTTVLAYYIYQQAFKFFELGYASALAVVLFIAVLILTAVQWWLRKKWVFHEQ</sequence>
<evidence type="ECO:0000256" key="5">
    <source>
        <dbReference type="ARBA" id="ARBA00022989"/>
    </source>
</evidence>
<feature type="transmembrane region" description="Helical" evidence="7">
    <location>
        <begin position="43"/>
        <end position="68"/>
    </location>
</feature>
<feature type="transmembrane region" description="Helical" evidence="7">
    <location>
        <begin position="188"/>
        <end position="212"/>
    </location>
</feature>
<proteinExistence type="inferred from homology"/>
<keyword evidence="11" id="KW-1185">Reference proteome</keyword>
<feature type="domain" description="ABC transmembrane type-1" evidence="9">
    <location>
        <begin position="103"/>
        <end position="314"/>
    </location>
</feature>
<feature type="transmembrane region" description="Helical" evidence="7">
    <location>
        <begin position="245"/>
        <end position="266"/>
    </location>
</feature>
<evidence type="ECO:0000256" key="7">
    <source>
        <dbReference type="RuleBase" id="RU363032"/>
    </source>
</evidence>
<evidence type="ECO:0000256" key="8">
    <source>
        <dbReference type="SAM" id="MobiDB-lite"/>
    </source>
</evidence>
<feature type="transmembrane region" description="Helical" evidence="7">
    <location>
        <begin position="295"/>
        <end position="317"/>
    </location>
</feature>
<keyword evidence="6 7" id="KW-0472">Membrane</keyword>
<evidence type="ECO:0000256" key="3">
    <source>
        <dbReference type="ARBA" id="ARBA00022475"/>
    </source>
</evidence>
<evidence type="ECO:0000259" key="9">
    <source>
        <dbReference type="PROSITE" id="PS50928"/>
    </source>
</evidence>
<dbReference type="Pfam" id="PF00528">
    <property type="entry name" value="BPD_transp_1"/>
    <property type="match status" value="1"/>
</dbReference>
<name>A0ABV1UZJ0_9ACTN</name>
<protein>
    <submittedName>
        <fullName evidence="10">Sugar ABC transporter permease</fullName>
    </submittedName>
</protein>
<reference evidence="10 11" key="1">
    <citation type="submission" date="2024-06" db="EMBL/GenBank/DDBJ databases">
        <title>The Natural Products Discovery Center: Release of the First 8490 Sequenced Strains for Exploring Actinobacteria Biosynthetic Diversity.</title>
        <authorList>
            <person name="Kalkreuter E."/>
            <person name="Kautsar S.A."/>
            <person name="Yang D."/>
            <person name="Bader C.D."/>
            <person name="Teijaro C.N."/>
            <person name="Fluegel L."/>
            <person name="Davis C.M."/>
            <person name="Simpson J.R."/>
            <person name="Lauterbach L."/>
            <person name="Steele A.D."/>
            <person name="Gui C."/>
            <person name="Meng S."/>
            <person name="Li G."/>
            <person name="Viehrig K."/>
            <person name="Ye F."/>
            <person name="Su P."/>
            <person name="Kiefer A.F."/>
            <person name="Nichols A."/>
            <person name="Cepeda A.J."/>
            <person name="Yan W."/>
            <person name="Fan B."/>
            <person name="Jiang Y."/>
            <person name="Adhikari A."/>
            <person name="Zheng C.-J."/>
            <person name="Schuster L."/>
            <person name="Cowan T.M."/>
            <person name="Smanski M.J."/>
            <person name="Chevrette M.G."/>
            <person name="De Carvalho L.P.S."/>
            <person name="Shen B."/>
        </authorList>
    </citation>
    <scope>NUCLEOTIDE SEQUENCE [LARGE SCALE GENOMIC DNA]</scope>
    <source>
        <strain evidence="10 11">NPDC000837</strain>
    </source>
</reference>
<accession>A0ABV1UZJ0</accession>
<dbReference type="PANTHER" id="PTHR30193:SF41">
    <property type="entry name" value="DIACETYLCHITOBIOSE UPTAKE SYSTEM PERMEASE PROTEIN NGCF"/>
    <property type="match status" value="1"/>
</dbReference>
<evidence type="ECO:0000256" key="4">
    <source>
        <dbReference type="ARBA" id="ARBA00022692"/>
    </source>
</evidence>
<dbReference type="PANTHER" id="PTHR30193">
    <property type="entry name" value="ABC TRANSPORTER PERMEASE PROTEIN"/>
    <property type="match status" value="1"/>
</dbReference>
<comment type="similarity">
    <text evidence="7">Belongs to the binding-protein-dependent transport system permease family.</text>
</comment>
<dbReference type="InterPro" id="IPR000515">
    <property type="entry name" value="MetI-like"/>
</dbReference>
<evidence type="ECO:0000256" key="6">
    <source>
        <dbReference type="ARBA" id="ARBA00023136"/>
    </source>
</evidence>
<evidence type="ECO:0000256" key="2">
    <source>
        <dbReference type="ARBA" id="ARBA00022448"/>
    </source>
</evidence>
<feature type="compositionally biased region" description="Low complexity" evidence="8">
    <location>
        <begin position="16"/>
        <end position="32"/>
    </location>
</feature>
<dbReference type="PROSITE" id="PS50928">
    <property type="entry name" value="ABC_TM1"/>
    <property type="match status" value="1"/>
</dbReference>
<dbReference type="RefSeq" id="WP_351977579.1">
    <property type="nucleotide sequence ID" value="NZ_JBEPBX010000022.1"/>
</dbReference>
<feature type="transmembrane region" description="Helical" evidence="7">
    <location>
        <begin position="107"/>
        <end position="128"/>
    </location>
</feature>
<keyword evidence="4 7" id="KW-0812">Transmembrane</keyword>
<evidence type="ECO:0000313" key="11">
    <source>
        <dbReference type="Proteomes" id="UP001445472"/>
    </source>
</evidence>
<dbReference type="SUPFAM" id="SSF161098">
    <property type="entry name" value="MetI-like"/>
    <property type="match status" value="1"/>
</dbReference>
<keyword evidence="2 7" id="KW-0813">Transport</keyword>
<keyword evidence="3" id="KW-1003">Cell membrane</keyword>
<keyword evidence="5 7" id="KW-1133">Transmembrane helix</keyword>
<evidence type="ECO:0000256" key="1">
    <source>
        <dbReference type="ARBA" id="ARBA00004651"/>
    </source>
</evidence>